<dbReference type="AlphaFoldDB" id="A0A381XE17"/>
<reference evidence="7" key="1">
    <citation type="submission" date="2018-05" db="EMBL/GenBank/DDBJ databases">
        <authorList>
            <person name="Lanie J.A."/>
            <person name="Ng W.-L."/>
            <person name="Kazmierczak K.M."/>
            <person name="Andrzejewski T.M."/>
            <person name="Davidsen T.M."/>
            <person name="Wayne K.J."/>
            <person name="Tettelin H."/>
            <person name="Glass J.I."/>
            <person name="Rusch D."/>
            <person name="Podicherti R."/>
            <person name="Tsui H.-C.T."/>
            <person name="Winkler M.E."/>
        </authorList>
    </citation>
    <scope>NUCLEOTIDE SEQUENCE</scope>
</reference>
<feature type="domain" description="Lipase-like C-terminal" evidence="6">
    <location>
        <begin position="27"/>
        <end position="342"/>
    </location>
</feature>
<organism evidence="7">
    <name type="scientific">marine metagenome</name>
    <dbReference type="NCBI Taxonomy" id="408172"/>
    <lineage>
        <taxon>unclassified sequences</taxon>
        <taxon>metagenomes</taxon>
        <taxon>ecological metagenomes</taxon>
    </lineage>
</organism>
<accession>A0A381XE17</accession>
<dbReference type="PANTHER" id="PTHR34043">
    <property type="entry name" value="ALPHA/BETA-HYDROLASES SUPERFAMILY PROTEIN"/>
    <property type="match status" value="1"/>
</dbReference>
<keyword evidence="3" id="KW-0732">Signal</keyword>
<dbReference type="InterPro" id="IPR056304">
    <property type="entry name" value="Lip-like_C"/>
</dbReference>
<dbReference type="GO" id="GO:0006629">
    <property type="term" value="P:lipid metabolic process"/>
    <property type="evidence" value="ECO:0007669"/>
    <property type="project" value="UniProtKB-KW"/>
</dbReference>
<gene>
    <name evidence="7" type="ORF">METZ01_LOCUS115848</name>
</gene>
<name>A0A381XE17_9ZZZZ</name>
<dbReference type="GO" id="GO:0016787">
    <property type="term" value="F:hydrolase activity"/>
    <property type="evidence" value="ECO:0007669"/>
    <property type="project" value="UniProtKB-KW"/>
</dbReference>
<evidence type="ECO:0000256" key="5">
    <source>
        <dbReference type="ARBA" id="ARBA00023098"/>
    </source>
</evidence>
<keyword evidence="4" id="KW-0378">Hydrolase</keyword>
<evidence type="ECO:0000256" key="1">
    <source>
        <dbReference type="ARBA" id="ARBA00004613"/>
    </source>
</evidence>
<evidence type="ECO:0000313" key="7">
    <source>
        <dbReference type="EMBL" id="SVA62994.1"/>
    </source>
</evidence>
<evidence type="ECO:0000259" key="6">
    <source>
        <dbReference type="Pfam" id="PF24708"/>
    </source>
</evidence>
<dbReference type="InterPro" id="IPR029058">
    <property type="entry name" value="AB_hydrolase_fold"/>
</dbReference>
<proteinExistence type="predicted"/>
<sequence length="406" mass="46374">MNQILNRIKYSIILLFILFATLLYAQNKYPIILVHGFMGWGREEMGSYRYWGGKNDIEQQLKDRGYQVYAANVGPLSSNWDRAIELYYQIKGGEVDYGKGHSQLFGTIQKPKGKVYKGLYPKWDKNHPVHLVGHSLGGQTIRMLDYLLTTSILDSLNINEKSDFLGNIHIGWIKSITSISSPHNGTTLSDIVTNGIPFLQDFIALGSVVGSTFYNFDLEQWGFKRKKGESLRSYFTRMQKHPAWRTKNIVSWDVSVQGARELNTLCIANPDIYYFSFITSNTVYDSTSGRHIPDKSMSYIIRANARLMGMKKAYYNDGSETDSSWFENDGIVNKISMYGPTTGLNGPDPISEYRTGELLISGQWYVMGEFQSDHRKFIGHSINKTEFDTLMTVYNKHAELLWSLPK</sequence>
<keyword evidence="2" id="KW-0964">Secreted</keyword>
<dbReference type="PANTHER" id="PTHR34043:SF3">
    <property type="entry name" value="ALPHA_BETA-HYDROLASES SUPERFAMILY PROTEIN"/>
    <property type="match status" value="1"/>
</dbReference>
<dbReference type="Gene3D" id="3.40.50.1820">
    <property type="entry name" value="alpha/beta hydrolase"/>
    <property type="match status" value="1"/>
</dbReference>
<evidence type="ECO:0000256" key="2">
    <source>
        <dbReference type="ARBA" id="ARBA00022525"/>
    </source>
</evidence>
<dbReference type="SUPFAM" id="SSF53474">
    <property type="entry name" value="alpha/beta-Hydrolases"/>
    <property type="match status" value="1"/>
</dbReference>
<dbReference type="EMBL" id="UINC01014843">
    <property type="protein sequence ID" value="SVA62994.1"/>
    <property type="molecule type" value="Genomic_DNA"/>
</dbReference>
<dbReference type="Pfam" id="PF24708">
    <property type="entry name" value="Lip_C"/>
    <property type="match status" value="1"/>
</dbReference>
<dbReference type="GO" id="GO:0005576">
    <property type="term" value="C:extracellular region"/>
    <property type="evidence" value="ECO:0007669"/>
    <property type="project" value="UniProtKB-SubCell"/>
</dbReference>
<evidence type="ECO:0000256" key="3">
    <source>
        <dbReference type="ARBA" id="ARBA00022729"/>
    </source>
</evidence>
<keyword evidence="5" id="KW-0443">Lipid metabolism</keyword>
<evidence type="ECO:0000256" key="4">
    <source>
        <dbReference type="ARBA" id="ARBA00022801"/>
    </source>
</evidence>
<protein>
    <recommendedName>
        <fullName evidence="6">Lipase-like C-terminal domain-containing protein</fullName>
    </recommendedName>
</protein>
<comment type="subcellular location">
    <subcellularLocation>
        <location evidence="1">Secreted</location>
    </subcellularLocation>
</comment>